<dbReference type="GO" id="GO:0008170">
    <property type="term" value="F:N-methyltransferase activity"/>
    <property type="evidence" value="ECO:0007669"/>
    <property type="project" value="InterPro"/>
</dbReference>
<evidence type="ECO:0000256" key="7">
    <source>
        <dbReference type="ARBA" id="ARBA00049120"/>
    </source>
</evidence>
<dbReference type="Gene3D" id="3.40.50.150">
    <property type="entry name" value="Vaccinia Virus protein VP39"/>
    <property type="match status" value="1"/>
</dbReference>
<evidence type="ECO:0000256" key="2">
    <source>
        <dbReference type="ARBA" id="ARBA00022603"/>
    </source>
</evidence>
<evidence type="ECO:0000313" key="11">
    <source>
        <dbReference type="EMBL" id="CBX30922.1"/>
    </source>
</evidence>
<dbReference type="InterPro" id="IPR017985">
    <property type="entry name" value="MeTrfase_CN4_CS"/>
</dbReference>
<dbReference type="PANTHER" id="PTHR13370">
    <property type="entry name" value="RNA METHYLASE-RELATED"/>
    <property type="match status" value="1"/>
</dbReference>
<sequence>MKNGDCLEILKQYPDNFFNLIVTSPPYADSRSKTYGGIKPNEYVGWFLLRAKEFLRVLKSDGTFILNIKEKAVNGERHTYVLELILALREQGWLWTEEFVWHKKNCFPGKWPNRFRDAWERCLQFNKSNKFNMYQDEVMVPMGDWAKNRLKKLSNTDRTRDESKVNSGFGKNVSNWVDRDMAYPTNVLHFATECYNKNHSAVFPKSLPEWFIKLFTKEHDWVLDPFVGSGTTAEVAQNLNRNSVGIDILPEYCKLANERAAHYQYRICEDKIEYETDKQRKNSRVRRAKNPRVSSQQIRKIEKTQIEGSAQA</sequence>
<comment type="similarity">
    <text evidence="1">Belongs to the N(4)/N(6)-methyltransferase family. N(4) subfamily.</text>
</comment>
<evidence type="ECO:0000259" key="10">
    <source>
        <dbReference type="Pfam" id="PF01555"/>
    </source>
</evidence>
<keyword evidence="2" id="KW-0489">Methyltransferase</keyword>
<dbReference type="SUPFAM" id="SSF53335">
    <property type="entry name" value="S-adenosyl-L-methionine-dependent methyltransferases"/>
    <property type="match status" value="1"/>
</dbReference>
<evidence type="ECO:0000256" key="9">
    <source>
        <dbReference type="SAM" id="MobiDB-lite"/>
    </source>
</evidence>
<keyword evidence="5" id="KW-0680">Restriction system</keyword>
<dbReference type="PROSITE" id="PS00093">
    <property type="entry name" value="N4_MTASE"/>
    <property type="match status" value="1"/>
</dbReference>
<comment type="catalytic activity">
    <reaction evidence="7">
        <text>a 2'-deoxycytidine in DNA + S-adenosyl-L-methionine = an N(4)-methyl-2'-deoxycytidine in DNA + S-adenosyl-L-homocysteine + H(+)</text>
        <dbReference type="Rhea" id="RHEA:16857"/>
        <dbReference type="Rhea" id="RHEA-COMP:11369"/>
        <dbReference type="Rhea" id="RHEA-COMP:13674"/>
        <dbReference type="ChEBI" id="CHEBI:15378"/>
        <dbReference type="ChEBI" id="CHEBI:57856"/>
        <dbReference type="ChEBI" id="CHEBI:59789"/>
        <dbReference type="ChEBI" id="CHEBI:85452"/>
        <dbReference type="ChEBI" id="CHEBI:137933"/>
        <dbReference type="EC" id="2.1.1.113"/>
    </reaction>
</comment>
<evidence type="ECO:0000256" key="5">
    <source>
        <dbReference type="ARBA" id="ARBA00022747"/>
    </source>
</evidence>
<feature type="domain" description="DNA methylase N-4/N-6" evidence="10">
    <location>
        <begin position="19"/>
        <end position="258"/>
    </location>
</feature>
<accession>E1YLD9</accession>
<organism evidence="11">
    <name type="scientific">uncultured Desulfobacterium sp</name>
    <dbReference type="NCBI Taxonomy" id="201089"/>
    <lineage>
        <taxon>Bacteria</taxon>
        <taxon>Pseudomonadati</taxon>
        <taxon>Thermodesulfobacteriota</taxon>
        <taxon>Desulfobacteria</taxon>
        <taxon>Desulfobacterales</taxon>
        <taxon>Desulfobacteriaceae</taxon>
        <taxon>Desulfobacterium</taxon>
        <taxon>environmental samples</taxon>
    </lineage>
</organism>
<name>E1YLD9_9BACT</name>
<gene>
    <name evidence="11" type="ORF">N47_E44340</name>
</gene>
<dbReference type="EMBL" id="FR695877">
    <property type="protein sequence ID" value="CBX30922.1"/>
    <property type="molecule type" value="Genomic_DNA"/>
</dbReference>
<dbReference type="GO" id="GO:0009307">
    <property type="term" value="P:DNA restriction-modification system"/>
    <property type="evidence" value="ECO:0007669"/>
    <property type="project" value="UniProtKB-KW"/>
</dbReference>
<dbReference type="AlphaFoldDB" id="E1YLD9"/>
<keyword evidence="4" id="KW-0949">S-adenosyl-L-methionine</keyword>
<dbReference type="GO" id="GO:0032259">
    <property type="term" value="P:methylation"/>
    <property type="evidence" value="ECO:0007669"/>
    <property type="project" value="UniProtKB-KW"/>
</dbReference>
<evidence type="ECO:0000256" key="4">
    <source>
        <dbReference type="ARBA" id="ARBA00022691"/>
    </source>
</evidence>
<dbReference type="REBASE" id="35279">
    <property type="entry name" value="M.DspN47ORF44340P"/>
</dbReference>
<feature type="compositionally biased region" description="Basic residues" evidence="9">
    <location>
        <begin position="281"/>
        <end position="290"/>
    </location>
</feature>
<keyword evidence="3" id="KW-0808">Transferase</keyword>
<dbReference type="InterPro" id="IPR001091">
    <property type="entry name" value="RM_Methyltransferase"/>
</dbReference>
<evidence type="ECO:0000256" key="8">
    <source>
        <dbReference type="RuleBase" id="RU362026"/>
    </source>
</evidence>
<dbReference type="GO" id="GO:0005737">
    <property type="term" value="C:cytoplasm"/>
    <property type="evidence" value="ECO:0007669"/>
    <property type="project" value="TreeGrafter"/>
</dbReference>
<protein>
    <recommendedName>
        <fullName evidence="8">Methyltransferase</fullName>
        <ecNumber evidence="8">2.1.1.-</ecNumber>
    </recommendedName>
</protein>
<feature type="region of interest" description="Disordered" evidence="9">
    <location>
        <begin position="278"/>
        <end position="312"/>
    </location>
</feature>
<dbReference type="GO" id="GO:0015667">
    <property type="term" value="F:site-specific DNA-methyltransferase (cytosine-N4-specific) activity"/>
    <property type="evidence" value="ECO:0007669"/>
    <property type="project" value="UniProtKB-EC"/>
</dbReference>
<dbReference type="InterPro" id="IPR029063">
    <property type="entry name" value="SAM-dependent_MTases_sf"/>
</dbReference>
<dbReference type="Pfam" id="PF01555">
    <property type="entry name" value="N6_N4_Mtase"/>
    <property type="match status" value="1"/>
</dbReference>
<dbReference type="InterPro" id="IPR002941">
    <property type="entry name" value="DNA_methylase_N4/N6"/>
</dbReference>
<evidence type="ECO:0000256" key="6">
    <source>
        <dbReference type="ARBA" id="ARBA00023125"/>
    </source>
</evidence>
<dbReference type="GO" id="GO:0003677">
    <property type="term" value="F:DNA binding"/>
    <property type="evidence" value="ECO:0007669"/>
    <property type="project" value="UniProtKB-KW"/>
</dbReference>
<dbReference type="EC" id="2.1.1.-" evidence="8"/>
<dbReference type="PANTHER" id="PTHR13370:SF3">
    <property type="entry name" value="TRNA (GUANINE(10)-N2)-METHYLTRANSFERASE HOMOLOG"/>
    <property type="match status" value="1"/>
</dbReference>
<proteinExistence type="inferred from homology"/>
<reference evidence="11" key="1">
    <citation type="journal article" date="2011" name="Environ. Microbiol.">
        <title>Genomic insights into the metabolic potential of the polycyclic aromatic hydrocarbon degrading sulfate-reducing Deltaproteobacterium N47.</title>
        <authorList>
            <person name="Bergmann F."/>
            <person name="Selesi D."/>
            <person name="Weinmaier T."/>
            <person name="Tischler P."/>
            <person name="Rattei T."/>
            <person name="Meckenstock R.U."/>
        </authorList>
    </citation>
    <scope>NUCLEOTIDE SEQUENCE</scope>
</reference>
<evidence type="ECO:0000256" key="3">
    <source>
        <dbReference type="ARBA" id="ARBA00022679"/>
    </source>
</evidence>
<dbReference type="PRINTS" id="PR00508">
    <property type="entry name" value="S21N4MTFRASE"/>
</dbReference>
<evidence type="ECO:0000256" key="1">
    <source>
        <dbReference type="ARBA" id="ARBA00010203"/>
    </source>
</evidence>
<keyword evidence="6" id="KW-0238">DNA-binding</keyword>